<feature type="region of interest" description="Disordered" evidence="1">
    <location>
        <begin position="731"/>
        <end position="770"/>
    </location>
</feature>
<feature type="compositionally biased region" description="Low complexity" evidence="1">
    <location>
        <begin position="1046"/>
        <end position="1074"/>
    </location>
</feature>
<feature type="compositionally biased region" description="Basic and acidic residues" evidence="1">
    <location>
        <begin position="1270"/>
        <end position="1288"/>
    </location>
</feature>
<feature type="compositionally biased region" description="Basic residues" evidence="1">
    <location>
        <begin position="1140"/>
        <end position="1152"/>
    </location>
</feature>
<organism evidence="2 3">
    <name type="scientific">Fusarium pseudocircinatum</name>
    <dbReference type="NCBI Taxonomy" id="56676"/>
    <lineage>
        <taxon>Eukaryota</taxon>
        <taxon>Fungi</taxon>
        <taxon>Dikarya</taxon>
        <taxon>Ascomycota</taxon>
        <taxon>Pezizomycotina</taxon>
        <taxon>Sordariomycetes</taxon>
        <taxon>Hypocreomycetidae</taxon>
        <taxon>Hypocreales</taxon>
        <taxon>Nectriaceae</taxon>
        <taxon>Fusarium</taxon>
        <taxon>Fusarium fujikuroi species complex</taxon>
    </lineage>
</organism>
<feature type="region of interest" description="Disordered" evidence="1">
    <location>
        <begin position="855"/>
        <end position="898"/>
    </location>
</feature>
<evidence type="ECO:0000313" key="3">
    <source>
        <dbReference type="Proteomes" id="UP000546213"/>
    </source>
</evidence>
<sequence length="1361" mass="146271">MAAKDVPRWGFGQEPMQIKPVAPDFIPHFATTGDTRVDAGKTFLNFGNFAFKKPLTRPPAWERVPTQSLATPSSNRQIMRRVTVSNSLQLDTPFVIFPNVSAIPVPTREELGFDLSLPRKVQRLESYKSVDREPAFEDFLMFSHAQHMHNLMRAKVHIANGLLDTYSGHTREDVEAIEQGARQIVPAKRAASIISTDVVDTDGSPITLAPARGNRFLTYDDVLRKIQAANESGKQSVNLRDASISEVTSALQNSHRDPRKRLAALGEPELSTILDEEEPESPIAVQEPVEESVLFPGSPSPSKGLVRLITSDTIKKSVRRLSKLAKRIHVSPSKSSPSKATPSKSSPSKSKRASSPLAQRSSPVYGSAAKDNMSIESVADSPARPGRTFRVPSECDSSSFEDTGLPETPNKSSSPVMNYSRPIAPTPSQWNRAEPSTPATPAAQSAPFNPATPQQTDSPIGLAALLPAILPPSTTKPHGCTLEVLEPSETFDFGKSTSFGSSNSWMFSSPQPTEPIRIKAGNQARRRRSEPLLRKFLDTRVRRLSSSPQKVQFQQEAIFNDDISIASLFDITYESPTKAAAIDAADETSVLDSITSPSKEPAAESAAEQTLPLDTIMEESVATEADPTEATDEISVLDSTISPSDEPAADSAAEHTIPLDTPMEESVASITSSSDEPAAESAAEPTLLLDTPMEESAATDADPIEAAKPTEGESNLGYASVFTENLWMRDLNSSPTAAPTNRQDEQPSSMQPPTTVAETPVTKAPTSSESVVNIDVRENPDIFGTQISSPPAPTPIQNLSRMADDVCNGHAKVVVTEENGRLFVRFKVSARYAHMFPASQGFNDSLSFSPSVNISTPRRRPVDSTMQTPDVNSFGDVTSPSPSVMQTPEPQSTESLLKTPDINGVGVIDRSSPGEFDTPELPQHDNTLVFGEPTTNDRPSSIRRATRRQSEMTPLKRATRNAMGISQGPATPKFSPPSADNCDNTLVMEETPAKRDDGTPAQQVETPAAPPIQEVEAAPAANNGGQDLDSPGRDYLRAFISQNRRTTASATAVATTKESSTTAATNTTTLTPAAEIIPTVTTTEAGSPIAPAAKRQPLGARSPNRGSPMKVKRKADCDADEESPAKKSKMDNAESEARGSIRRVTRKTKAKRQKAELAIDMTDLPSASNTTTTTTTTSPSIDTPNGKQVDELASDASVTRRSSRLRSQEIPSSAPKSSLPTPIKLGRAGAGRSLPKKARSEEDELARKTRANTKRNMGKAEFPAEVLVRIADEAEKNSDQGEESERPATGRRVGWNQPLEKVQGEEPKKGRAKGKATQGQTGISKPKAKRATKVAADLGMVANGTPAKPQRVTRSSARSGV</sequence>
<keyword evidence="3" id="KW-1185">Reference proteome</keyword>
<proteinExistence type="predicted"/>
<feature type="compositionally biased region" description="Basic and acidic residues" evidence="1">
    <location>
        <begin position="1123"/>
        <end position="1139"/>
    </location>
</feature>
<feature type="region of interest" description="Disordered" evidence="1">
    <location>
        <begin position="324"/>
        <end position="457"/>
    </location>
</feature>
<feature type="region of interest" description="Disordered" evidence="1">
    <location>
        <begin position="640"/>
        <end position="691"/>
    </location>
</feature>
<feature type="region of interest" description="Disordered" evidence="1">
    <location>
        <begin position="592"/>
        <end position="613"/>
    </location>
</feature>
<feature type="compositionally biased region" description="Polar residues" evidence="1">
    <location>
        <begin position="731"/>
        <end position="757"/>
    </location>
</feature>
<feature type="compositionally biased region" description="Polar residues" evidence="1">
    <location>
        <begin position="864"/>
        <end position="896"/>
    </location>
</feature>
<dbReference type="OrthoDB" id="4207369at2759"/>
<feature type="compositionally biased region" description="Polar residues" evidence="1">
    <location>
        <begin position="1209"/>
        <end position="1220"/>
    </location>
</feature>
<evidence type="ECO:0000313" key="2">
    <source>
        <dbReference type="EMBL" id="KAF5586032.1"/>
    </source>
</evidence>
<dbReference type="Proteomes" id="UP000546213">
    <property type="component" value="Unassembled WGS sequence"/>
</dbReference>
<feature type="compositionally biased region" description="Polar residues" evidence="1">
    <location>
        <begin position="1352"/>
        <end position="1361"/>
    </location>
</feature>
<feature type="compositionally biased region" description="Low complexity" evidence="1">
    <location>
        <begin position="642"/>
        <end position="651"/>
    </location>
</feature>
<feature type="compositionally biased region" description="Low complexity" evidence="1">
    <location>
        <begin position="435"/>
        <end position="447"/>
    </location>
</feature>
<feature type="region of interest" description="Disordered" evidence="1">
    <location>
        <begin position="914"/>
        <end position="955"/>
    </location>
</feature>
<gene>
    <name evidence="2" type="ORF">FPCIR_8052</name>
</gene>
<feature type="compositionally biased region" description="Basic residues" evidence="1">
    <location>
        <begin position="1248"/>
        <end position="1257"/>
    </location>
</feature>
<evidence type="ECO:0000256" key="1">
    <source>
        <dbReference type="SAM" id="MobiDB-lite"/>
    </source>
</evidence>
<feature type="region of interest" description="Disordered" evidence="1">
    <location>
        <begin position="1044"/>
        <end position="1361"/>
    </location>
</feature>
<accession>A0A8H5L640</accession>
<reference evidence="2 3" key="1">
    <citation type="submission" date="2020-05" db="EMBL/GenBank/DDBJ databases">
        <title>Identification and distribution of gene clusters putatively required for synthesis of sphingolipid metabolism inhibitors in phylogenetically diverse species of the filamentous fungus Fusarium.</title>
        <authorList>
            <person name="Kim H.-S."/>
            <person name="Busman M."/>
            <person name="Brown D.W."/>
            <person name="Divon H."/>
            <person name="Uhlig S."/>
            <person name="Proctor R.H."/>
        </authorList>
    </citation>
    <scope>NUCLEOTIDE SEQUENCE [LARGE SCALE GENOMIC DNA]</scope>
    <source>
        <strain evidence="2 3">NRRL 36939</strain>
    </source>
</reference>
<comment type="caution">
    <text evidence="2">The sequence shown here is derived from an EMBL/GenBank/DDBJ whole genome shotgun (WGS) entry which is preliminary data.</text>
</comment>
<dbReference type="EMBL" id="JAAOAS010000199">
    <property type="protein sequence ID" value="KAF5586032.1"/>
    <property type="molecule type" value="Genomic_DNA"/>
</dbReference>
<protein>
    <submittedName>
        <fullName evidence="2">Uncharacterized protein</fullName>
    </submittedName>
</protein>
<feature type="compositionally biased region" description="Low complexity" evidence="1">
    <location>
        <begin position="331"/>
        <end position="356"/>
    </location>
</feature>
<feature type="compositionally biased region" description="Low complexity" evidence="1">
    <location>
        <begin position="672"/>
        <end position="685"/>
    </location>
</feature>
<name>A0A8H5L640_9HYPO</name>
<feature type="compositionally biased region" description="Low complexity" evidence="1">
    <location>
        <begin position="596"/>
        <end position="608"/>
    </location>
</feature>
<feature type="region of interest" description="Disordered" evidence="1">
    <location>
        <begin position="250"/>
        <end position="282"/>
    </location>
</feature>